<accession>A0A2T7DLS0</accession>
<dbReference type="OrthoDB" id="10477121at2759"/>
<sequence>MCQIEAEPDRQMLTTAEENMIFLSSYKETTQIKSSKVHGQGYLAKYRTHMELIKENLEVHARAEAAAKEKRLAFEVEVGKMKEQLAHQAAEREREKEENRRKMQEDLENANIALKEELKQEFLNMLAQQKEATINQYHASLC</sequence>
<dbReference type="EMBL" id="CM009753">
    <property type="protein sequence ID" value="PUZ56525.1"/>
    <property type="molecule type" value="Genomic_DNA"/>
</dbReference>
<evidence type="ECO:0000256" key="1">
    <source>
        <dbReference type="SAM" id="MobiDB-lite"/>
    </source>
</evidence>
<feature type="region of interest" description="Disordered" evidence="1">
    <location>
        <begin position="85"/>
        <end position="105"/>
    </location>
</feature>
<keyword evidence="3" id="KW-1185">Reference proteome</keyword>
<gene>
    <name evidence="2" type="ORF">GQ55_5G322700</name>
</gene>
<dbReference type="Gramene" id="PUZ56525">
    <property type="protein sequence ID" value="PUZ56525"/>
    <property type="gene ID" value="GQ55_5G322700"/>
</dbReference>
<evidence type="ECO:0000313" key="3">
    <source>
        <dbReference type="Proteomes" id="UP000244336"/>
    </source>
</evidence>
<name>A0A2T7DLS0_9POAL</name>
<proteinExistence type="predicted"/>
<dbReference type="AlphaFoldDB" id="A0A2T7DLS0"/>
<reference evidence="2 3" key="1">
    <citation type="submission" date="2018-04" db="EMBL/GenBank/DDBJ databases">
        <title>WGS assembly of Panicum hallii var. hallii HAL2.</title>
        <authorList>
            <person name="Lovell J."/>
            <person name="Jenkins J."/>
            <person name="Lowry D."/>
            <person name="Mamidi S."/>
            <person name="Sreedasyam A."/>
            <person name="Weng X."/>
            <person name="Barry K."/>
            <person name="Bonette J."/>
            <person name="Campitelli B."/>
            <person name="Daum C."/>
            <person name="Gordon S."/>
            <person name="Gould B."/>
            <person name="Lipzen A."/>
            <person name="MacQueen A."/>
            <person name="Palacio-Mejia J."/>
            <person name="Plott C."/>
            <person name="Shakirov E."/>
            <person name="Shu S."/>
            <person name="Yoshinaga Y."/>
            <person name="Zane M."/>
            <person name="Rokhsar D."/>
            <person name="Grimwood J."/>
            <person name="Schmutz J."/>
            <person name="Juenger T."/>
        </authorList>
    </citation>
    <scope>NUCLEOTIDE SEQUENCE [LARGE SCALE GENOMIC DNA]</scope>
    <source>
        <strain evidence="3">cv. HAL2</strain>
    </source>
</reference>
<protein>
    <submittedName>
        <fullName evidence="2">Uncharacterized protein</fullName>
    </submittedName>
</protein>
<evidence type="ECO:0000313" key="2">
    <source>
        <dbReference type="EMBL" id="PUZ56525.1"/>
    </source>
</evidence>
<dbReference type="Proteomes" id="UP000244336">
    <property type="component" value="Chromosome 5"/>
</dbReference>
<organism evidence="2 3">
    <name type="scientific">Panicum hallii var. hallii</name>
    <dbReference type="NCBI Taxonomy" id="1504633"/>
    <lineage>
        <taxon>Eukaryota</taxon>
        <taxon>Viridiplantae</taxon>
        <taxon>Streptophyta</taxon>
        <taxon>Embryophyta</taxon>
        <taxon>Tracheophyta</taxon>
        <taxon>Spermatophyta</taxon>
        <taxon>Magnoliopsida</taxon>
        <taxon>Liliopsida</taxon>
        <taxon>Poales</taxon>
        <taxon>Poaceae</taxon>
        <taxon>PACMAD clade</taxon>
        <taxon>Panicoideae</taxon>
        <taxon>Panicodae</taxon>
        <taxon>Paniceae</taxon>
        <taxon>Panicinae</taxon>
        <taxon>Panicum</taxon>
        <taxon>Panicum sect. Panicum</taxon>
    </lineage>
</organism>